<gene>
    <name evidence="1" type="ORF">PANO66_02667</name>
</gene>
<dbReference type="EMBL" id="LR882963">
    <property type="protein sequence ID" value="CAD5951788.1"/>
    <property type="molecule type" value="Genomic_DNA"/>
</dbReference>
<dbReference type="AlphaFoldDB" id="A0AAD1Q4E7"/>
<sequence length="46" mass="5241">MLKIIANNLTQDSKTSNKLLKIIANNLTQDSKHNDNEQSNLIFNLE</sequence>
<proteinExistence type="predicted"/>
<name>A0AAD1Q4E7_PLAAG</name>
<protein>
    <submittedName>
        <fullName evidence="1">Uncharacterized protein</fullName>
    </submittedName>
</protein>
<evidence type="ECO:0000313" key="2">
    <source>
        <dbReference type="Proteomes" id="UP001153761"/>
    </source>
</evidence>
<organism evidence="1 2">
    <name type="scientific">Planktothrix agardhii</name>
    <name type="common">Oscillatoria agardhii</name>
    <dbReference type="NCBI Taxonomy" id="1160"/>
    <lineage>
        <taxon>Bacteria</taxon>
        <taxon>Bacillati</taxon>
        <taxon>Cyanobacteriota</taxon>
        <taxon>Cyanophyceae</taxon>
        <taxon>Oscillatoriophycideae</taxon>
        <taxon>Oscillatoriales</taxon>
        <taxon>Microcoleaceae</taxon>
        <taxon>Planktothrix</taxon>
    </lineage>
</organism>
<reference evidence="1" key="1">
    <citation type="submission" date="2020-09" db="EMBL/GenBank/DDBJ databases">
        <authorList>
            <person name="Blom J."/>
        </authorList>
    </citation>
    <scope>NUCLEOTIDE SEQUENCE</scope>
    <source>
        <strain evidence="1">No.66</strain>
    </source>
</reference>
<evidence type="ECO:0000313" key="1">
    <source>
        <dbReference type="EMBL" id="CAD5951788.1"/>
    </source>
</evidence>
<accession>A0AAD1Q4E7</accession>
<dbReference type="Proteomes" id="UP001153761">
    <property type="component" value="Chromosome"/>
</dbReference>